<feature type="domain" description="Protein kinase" evidence="16">
    <location>
        <begin position="546"/>
        <end position="836"/>
    </location>
</feature>
<name>A0ABD3GBV8_9MARC</name>
<dbReference type="PROSITE" id="PS50011">
    <property type="entry name" value="PROTEIN_KINASE_DOM"/>
    <property type="match status" value="1"/>
</dbReference>
<evidence type="ECO:0000313" key="18">
    <source>
        <dbReference type="Proteomes" id="UP001633002"/>
    </source>
</evidence>
<organism evidence="17 18">
    <name type="scientific">Riccia sorocarpa</name>
    <dbReference type="NCBI Taxonomy" id="122646"/>
    <lineage>
        <taxon>Eukaryota</taxon>
        <taxon>Viridiplantae</taxon>
        <taxon>Streptophyta</taxon>
        <taxon>Embryophyta</taxon>
        <taxon>Marchantiophyta</taxon>
        <taxon>Marchantiopsida</taxon>
        <taxon>Marchantiidae</taxon>
        <taxon>Marchantiales</taxon>
        <taxon>Ricciaceae</taxon>
        <taxon>Riccia</taxon>
    </lineage>
</organism>
<evidence type="ECO:0000256" key="2">
    <source>
        <dbReference type="ARBA" id="ARBA00009592"/>
    </source>
</evidence>
<evidence type="ECO:0000256" key="3">
    <source>
        <dbReference type="ARBA" id="ARBA00022475"/>
    </source>
</evidence>
<keyword evidence="3" id="KW-1003">Cell membrane</keyword>
<feature type="region of interest" description="Disordered" evidence="13">
    <location>
        <begin position="435"/>
        <end position="463"/>
    </location>
</feature>
<dbReference type="PRINTS" id="PR00019">
    <property type="entry name" value="LEURICHRPT"/>
</dbReference>
<dbReference type="InterPro" id="IPR013210">
    <property type="entry name" value="LRR_N_plant-typ"/>
</dbReference>
<keyword evidence="4" id="KW-0433">Leucine-rich repeat</keyword>
<evidence type="ECO:0000256" key="11">
    <source>
        <dbReference type="ARBA" id="ARBA00023180"/>
    </source>
</evidence>
<evidence type="ECO:0000259" key="16">
    <source>
        <dbReference type="PROSITE" id="PS50011"/>
    </source>
</evidence>
<evidence type="ECO:0000313" key="17">
    <source>
        <dbReference type="EMBL" id="KAL3675667.1"/>
    </source>
</evidence>
<dbReference type="Proteomes" id="UP001633002">
    <property type="component" value="Unassembled WGS sequence"/>
</dbReference>
<comment type="caution">
    <text evidence="17">The sequence shown here is derived from an EMBL/GenBank/DDBJ whole genome shotgun (WGS) entry which is preliminary data.</text>
</comment>
<evidence type="ECO:0000256" key="4">
    <source>
        <dbReference type="ARBA" id="ARBA00022614"/>
    </source>
</evidence>
<dbReference type="SUPFAM" id="SSF52058">
    <property type="entry name" value="L domain-like"/>
    <property type="match status" value="1"/>
</dbReference>
<reference evidence="17 18" key="1">
    <citation type="submission" date="2024-09" db="EMBL/GenBank/DDBJ databases">
        <title>Chromosome-scale assembly of Riccia sorocarpa.</title>
        <authorList>
            <person name="Paukszto L."/>
        </authorList>
    </citation>
    <scope>NUCLEOTIDE SEQUENCE [LARGE SCALE GENOMIC DNA]</scope>
    <source>
        <strain evidence="17">LP-2024</strain>
        <tissue evidence="17">Aerial parts of the thallus</tissue>
    </source>
</reference>
<evidence type="ECO:0000256" key="10">
    <source>
        <dbReference type="ARBA" id="ARBA00023170"/>
    </source>
</evidence>
<accession>A0ABD3GBV8</accession>
<dbReference type="Gene3D" id="3.30.200.20">
    <property type="entry name" value="Phosphorylase Kinase, domain 1"/>
    <property type="match status" value="1"/>
</dbReference>
<feature type="transmembrane region" description="Helical" evidence="14">
    <location>
        <begin position="469"/>
        <end position="493"/>
    </location>
</feature>
<keyword evidence="9 14" id="KW-0472">Membrane</keyword>
<evidence type="ECO:0000256" key="1">
    <source>
        <dbReference type="ARBA" id="ARBA00004236"/>
    </source>
</evidence>
<keyword evidence="6 15" id="KW-0732">Signal</keyword>
<dbReference type="SUPFAM" id="SSF56112">
    <property type="entry name" value="Protein kinase-like (PK-like)"/>
    <property type="match status" value="1"/>
</dbReference>
<dbReference type="EMBL" id="JBJQOH010000008">
    <property type="protein sequence ID" value="KAL3675667.1"/>
    <property type="molecule type" value="Genomic_DNA"/>
</dbReference>
<dbReference type="InterPro" id="IPR011009">
    <property type="entry name" value="Kinase-like_dom_sf"/>
</dbReference>
<dbReference type="FunFam" id="3.80.10.10:FF:000095">
    <property type="entry name" value="LRR receptor-like serine/threonine-protein kinase GSO1"/>
    <property type="match status" value="1"/>
</dbReference>
<keyword evidence="8 14" id="KW-1133">Transmembrane helix</keyword>
<keyword evidence="7" id="KW-0677">Repeat</keyword>
<comment type="subcellular location">
    <subcellularLocation>
        <location evidence="1">Cell membrane</location>
    </subcellularLocation>
    <subcellularLocation>
        <location evidence="12">Endomembrane system</location>
        <topology evidence="12">Single-pass membrane protein</topology>
    </subcellularLocation>
</comment>
<gene>
    <name evidence="17" type="ORF">R1sor_025615</name>
</gene>
<dbReference type="InterPro" id="IPR001611">
    <property type="entry name" value="Leu-rich_rpt"/>
</dbReference>
<dbReference type="GO" id="GO:0012505">
    <property type="term" value="C:endomembrane system"/>
    <property type="evidence" value="ECO:0007669"/>
    <property type="project" value="UniProtKB-SubCell"/>
</dbReference>
<feature type="region of interest" description="Disordered" evidence="13">
    <location>
        <begin position="886"/>
        <end position="919"/>
    </location>
</feature>
<proteinExistence type="inferred from homology"/>
<dbReference type="FunFam" id="1.10.510.10:FF:000448">
    <property type="entry name" value="Putative LRR receptor-like serine/threonine-protein kinase"/>
    <property type="match status" value="1"/>
</dbReference>
<dbReference type="InterPro" id="IPR003591">
    <property type="entry name" value="Leu-rich_rpt_typical-subtyp"/>
</dbReference>
<evidence type="ECO:0000256" key="15">
    <source>
        <dbReference type="SAM" id="SignalP"/>
    </source>
</evidence>
<keyword evidence="18" id="KW-1185">Reference proteome</keyword>
<dbReference type="Gene3D" id="3.80.10.10">
    <property type="entry name" value="Ribonuclease Inhibitor"/>
    <property type="match status" value="3"/>
</dbReference>
<feature type="compositionally biased region" description="Polar residues" evidence="13">
    <location>
        <begin position="436"/>
        <end position="450"/>
    </location>
</feature>
<evidence type="ECO:0000256" key="14">
    <source>
        <dbReference type="SAM" id="Phobius"/>
    </source>
</evidence>
<dbReference type="AlphaFoldDB" id="A0ABD3GBV8"/>
<keyword evidence="11" id="KW-0325">Glycoprotein</keyword>
<dbReference type="InterPro" id="IPR000719">
    <property type="entry name" value="Prot_kinase_dom"/>
</dbReference>
<dbReference type="InterPro" id="IPR001245">
    <property type="entry name" value="Ser-Thr/Tyr_kinase_cat_dom"/>
</dbReference>
<dbReference type="InterPro" id="IPR032675">
    <property type="entry name" value="LRR_dom_sf"/>
</dbReference>
<dbReference type="Pfam" id="PF00560">
    <property type="entry name" value="LRR_1"/>
    <property type="match status" value="6"/>
</dbReference>
<dbReference type="Pfam" id="PF08263">
    <property type="entry name" value="LRRNT_2"/>
    <property type="match status" value="1"/>
</dbReference>
<dbReference type="FunFam" id="3.30.200.20:FF:000433">
    <property type="entry name" value="Predicted protein"/>
    <property type="match status" value="1"/>
</dbReference>
<feature type="chain" id="PRO_5044883509" description="Protein kinase domain-containing protein" evidence="15">
    <location>
        <begin position="23"/>
        <end position="919"/>
    </location>
</feature>
<protein>
    <recommendedName>
        <fullName evidence="16">Protein kinase domain-containing protein</fullName>
    </recommendedName>
</protein>
<evidence type="ECO:0000256" key="7">
    <source>
        <dbReference type="ARBA" id="ARBA00022737"/>
    </source>
</evidence>
<evidence type="ECO:0000256" key="8">
    <source>
        <dbReference type="ARBA" id="ARBA00022989"/>
    </source>
</evidence>
<evidence type="ECO:0000256" key="9">
    <source>
        <dbReference type="ARBA" id="ARBA00023136"/>
    </source>
</evidence>
<feature type="signal peptide" evidence="15">
    <location>
        <begin position="1"/>
        <end position="22"/>
    </location>
</feature>
<evidence type="ECO:0000256" key="12">
    <source>
        <dbReference type="ARBA" id="ARBA00037847"/>
    </source>
</evidence>
<sequence>MGTWRDNHLGLLSLLSWGLVAAVFTTMAILASGQPQPLPWAETQNETQAMQALRDSLDIGDASWPAYSDPCTSWIGVVCNNGLVISISISGQNISRTYSKPYPILAMDSLLLLLSLKSLTISDFWLPGMLPSSLGNMTTLETLTLSNSSLNGSIPSSLGQLSSLRTLTLSGNYISGNIPSELSNLGSLEELDLSSNMLSGTIPASLFSLPKLEVLDLSHNYLSGPIPDKMAGLIALRRLILAHNYFSGSIPRLESLQLLTDIDLSRNNLSGGVPAELGNLSRLITLGLNDNHLNGTVPPELTLCLQLQELNLGGNFLTGNLPLSTGALVNLKTLNVSSNGLSGILPSGFDSLVVLEAVDMAENNFYGPLPLDLTSISSLTVLNISDNFFNESLPSVLPNITITKKNCFSNLTRQHTDRACTKFYSDHGVQLVNPVPITNSSSGTSPNATAPVQAPRKGGKSKENDEKHLIPLFAGIGGGLGLILLVGVFALCVHRIERKERSGPSGATRSGGPVDSGFGSGGAGIIVSRLGEAFTYAQLQHATRKFSSSNLISQGHSGDLYKGLLENGQTVVVKRIETAKFKKDSYVPELEVYGRASHSRLVSLVGYCLERDDEKLLVYKYMPNGDLASALHTKGSPGPGDVLRSLDWITRLKVAIGAAEALAYLHHDSQPPLVHRDIKASSILLDDKFEVRLGSLSDVRSQDGDSHPGLIRRLLGLSQSSDQGMRDAGQAVASCAFDVYSYGKVLLELVSGKLGISGSSDPRTDAWLEWAVPLIDPHDKESLPKLVDPSLIVDEDLLEEVWAVAIIAKACLNPKPQKRPSMRHVLKALENPHKVVRQDFQFTDTLAIRTSSHSSWNEALFGSWRHSSVIPGTLREEYQLKAGGIGTGGRVEFPQSHTRRGSSDIVPEPISETDFPRSR</sequence>
<keyword evidence="10" id="KW-0675">Receptor</keyword>
<dbReference type="Pfam" id="PF07714">
    <property type="entry name" value="PK_Tyr_Ser-Thr"/>
    <property type="match status" value="1"/>
</dbReference>
<evidence type="ECO:0000256" key="5">
    <source>
        <dbReference type="ARBA" id="ARBA00022692"/>
    </source>
</evidence>
<evidence type="ECO:0000256" key="13">
    <source>
        <dbReference type="SAM" id="MobiDB-lite"/>
    </source>
</evidence>
<keyword evidence="5 14" id="KW-0812">Transmembrane</keyword>
<evidence type="ECO:0000256" key="6">
    <source>
        <dbReference type="ARBA" id="ARBA00022729"/>
    </source>
</evidence>
<dbReference type="Gene3D" id="1.10.510.10">
    <property type="entry name" value="Transferase(Phosphotransferase) domain 1"/>
    <property type="match status" value="1"/>
</dbReference>
<dbReference type="FunFam" id="3.80.10.10:FF:000041">
    <property type="entry name" value="LRR receptor-like serine/threonine-protein kinase ERECTA"/>
    <property type="match status" value="1"/>
</dbReference>
<dbReference type="GO" id="GO:0005886">
    <property type="term" value="C:plasma membrane"/>
    <property type="evidence" value="ECO:0007669"/>
    <property type="project" value="UniProtKB-SubCell"/>
</dbReference>
<comment type="similarity">
    <text evidence="2">Belongs to the RLP family.</text>
</comment>
<dbReference type="PANTHER" id="PTHR48052">
    <property type="entry name" value="UNNAMED PRODUCT"/>
    <property type="match status" value="1"/>
</dbReference>
<dbReference type="PANTHER" id="PTHR48052:SF8">
    <property type="entry name" value="LRR RECEPTOR-LIKE SERINE_THREONINE-PROTEIN KINASE FLS2"/>
    <property type="match status" value="1"/>
</dbReference>
<dbReference type="Pfam" id="PF13855">
    <property type="entry name" value="LRR_8"/>
    <property type="match status" value="1"/>
</dbReference>
<dbReference type="SMART" id="SM00369">
    <property type="entry name" value="LRR_TYP"/>
    <property type="match status" value="4"/>
</dbReference>